<sequence>MDLLGFLLPQDSCISRLTIRPAWIGPDRWVAHPREDIEGVLALEIRTASKTIPEGDQGALLVLE</sequence>
<organism evidence="1">
    <name type="scientific">uncultured Rubrobacteraceae bacterium</name>
    <dbReference type="NCBI Taxonomy" id="349277"/>
    <lineage>
        <taxon>Bacteria</taxon>
        <taxon>Bacillati</taxon>
        <taxon>Actinomycetota</taxon>
        <taxon>Rubrobacteria</taxon>
        <taxon>Rubrobacterales</taxon>
        <taxon>Rubrobacteraceae</taxon>
        <taxon>environmental samples</taxon>
    </lineage>
</organism>
<name>A0A6J4QWP3_9ACTN</name>
<gene>
    <name evidence="1" type="ORF">AVDCRST_MAG37-2941</name>
</gene>
<evidence type="ECO:0000313" key="1">
    <source>
        <dbReference type="EMBL" id="CAA9455689.1"/>
    </source>
</evidence>
<dbReference type="AlphaFoldDB" id="A0A6J4QWP3"/>
<reference evidence="1" key="1">
    <citation type="submission" date="2020-02" db="EMBL/GenBank/DDBJ databases">
        <authorList>
            <person name="Meier V. D."/>
        </authorList>
    </citation>
    <scope>NUCLEOTIDE SEQUENCE</scope>
    <source>
        <strain evidence="1">AVDCRST_MAG37</strain>
    </source>
</reference>
<proteinExistence type="predicted"/>
<accession>A0A6J4QWP3</accession>
<protein>
    <submittedName>
        <fullName evidence="1">Uncharacterized protein</fullName>
    </submittedName>
</protein>
<dbReference type="EMBL" id="CADCVD010000150">
    <property type="protein sequence ID" value="CAA9455689.1"/>
    <property type="molecule type" value="Genomic_DNA"/>
</dbReference>